<accession>A0A392THC0</accession>
<comment type="caution">
    <text evidence="2">The sequence shown here is derived from an EMBL/GenBank/DDBJ whole genome shotgun (WGS) entry which is preliminary data.</text>
</comment>
<dbReference type="EMBL" id="LXQA010583823">
    <property type="protein sequence ID" value="MCI60559.1"/>
    <property type="molecule type" value="Genomic_DNA"/>
</dbReference>
<sequence>IITRYISTKIYSAIEEASETLSPCQRSGSYGGYYAPQPWRHKSFSRIGYEGPSEEAESYGTTSSDDTSTMPITVSGSRKR</sequence>
<feature type="non-terminal residue" evidence="2">
    <location>
        <position position="1"/>
    </location>
</feature>
<keyword evidence="3" id="KW-1185">Reference proteome</keyword>
<reference evidence="2 3" key="1">
    <citation type="journal article" date="2018" name="Front. Plant Sci.">
        <title>Red Clover (Trifolium pratense) and Zigzag Clover (T. medium) - A Picture of Genomic Similarities and Differences.</title>
        <authorList>
            <person name="Dluhosova J."/>
            <person name="Istvanek J."/>
            <person name="Nedelnik J."/>
            <person name="Repkova J."/>
        </authorList>
    </citation>
    <scope>NUCLEOTIDE SEQUENCE [LARGE SCALE GENOMIC DNA]</scope>
    <source>
        <strain evidence="3">cv. 10/8</strain>
        <tissue evidence="2">Leaf</tissue>
    </source>
</reference>
<evidence type="ECO:0000313" key="2">
    <source>
        <dbReference type="EMBL" id="MCI60559.1"/>
    </source>
</evidence>
<name>A0A392THC0_9FABA</name>
<feature type="region of interest" description="Disordered" evidence="1">
    <location>
        <begin position="44"/>
        <end position="80"/>
    </location>
</feature>
<evidence type="ECO:0000256" key="1">
    <source>
        <dbReference type="SAM" id="MobiDB-lite"/>
    </source>
</evidence>
<dbReference type="Proteomes" id="UP000265520">
    <property type="component" value="Unassembled WGS sequence"/>
</dbReference>
<proteinExistence type="predicted"/>
<dbReference type="AlphaFoldDB" id="A0A392THC0"/>
<feature type="compositionally biased region" description="Polar residues" evidence="1">
    <location>
        <begin position="70"/>
        <end position="80"/>
    </location>
</feature>
<protein>
    <submittedName>
        <fullName evidence="2">Uncharacterized protein</fullName>
    </submittedName>
</protein>
<organism evidence="2 3">
    <name type="scientific">Trifolium medium</name>
    <dbReference type="NCBI Taxonomy" id="97028"/>
    <lineage>
        <taxon>Eukaryota</taxon>
        <taxon>Viridiplantae</taxon>
        <taxon>Streptophyta</taxon>
        <taxon>Embryophyta</taxon>
        <taxon>Tracheophyta</taxon>
        <taxon>Spermatophyta</taxon>
        <taxon>Magnoliopsida</taxon>
        <taxon>eudicotyledons</taxon>
        <taxon>Gunneridae</taxon>
        <taxon>Pentapetalae</taxon>
        <taxon>rosids</taxon>
        <taxon>fabids</taxon>
        <taxon>Fabales</taxon>
        <taxon>Fabaceae</taxon>
        <taxon>Papilionoideae</taxon>
        <taxon>50 kb inversion clade</taxon>
        <taxon>NPAAA clade</taxon>
        <taxon>Hologalegina</taxon>
        <taxon>IRL clade</taxon>
        <taxon>Trifolieae</taxon>
        <taxon>Trifolium</taxon>
    </lineage>
</organism>
<evidence type="ECO:0000313" key="3">
    <source>
        <dbReference type="Proteomes" id="UP000265520"/>
    </source>
</evidence>